<dbReference type="GeneID" id="72460815"/>
<evidence type="ECO:0008006" key="3">
    <source>
        <dbReference type="Google" id="ProtNLM"/>
    </source>
</evidence>
<dbReference type="EMBL" id="PUFP01000015">
    <property type="protein sequence ID" value="TDG80500.1"/>
    <property type="molecule type" value="Genomic_DNA"/>
</dbReference>
<name>A0A4R5NT88_LENBU</name>
<organism evidence="1 2">
    <name type="scientific">Lentilactobacillus buchneri DSM 20057</name>
    <dbReference type="NCBI Taxonomy" id="1423728"/>
    <lineage>
        <taxon>Bacteria</taxon>
        <taxon>Bacillati</taxon>
        <taxon>Bacillota</taxon>
        <taxon>Bacilli</taxon>
        <taxon>Lactobacillales</taxon>
        <taxon>Lactobacillaceae</taxon>
        <taxon>Lentilactobacillus</taxon>
    </lineage>
</organism>
<evidence type="ECO:0000313" key="1">
    <source>
        <dbReference type="EMBL" id="TDG80500.1"/>
    </source>
</evidence>
<dbReference type="Gene3D" id="3.30.160.250">
    <property type="match status" value="1"/>
</dbReference>
<comment type="caution">
    <text evidence="1">The sequence shown here is derived from an EMBL/GenBank/DDBJ whole genome shotgun (WGS) entry which is preliminary data.</text>
</comment>
<dbReference type="Proteomes" id="UP000295181">
    <property type="component" value="Unassembled WGS sequence"/>
</dbReference>
<proteinExistence type="predicted"/>
<reference evidence="1 2" key="1">
    <citation type="journal article" date="2019" name="Appl. Microbiol. Biotechnol.">
        <title>Uncovering carbohydrate metabolism through a genotype-phenotype association study of 56 lactic acid bacteria genomes.</title>
        <authorList>
            <person name="Buron-Moles G."/>
            <person name="Chailyan A."/>
            <person name="Dolejs I."/>
            <person name="Forster J."/>
            <person name="Miks M.H."/>
        </authorList>
    </citation>
    <scope>NUCLEOTIDE SEQUENCE [LARGE SCALE GENOMIC DNA]</scope>
    <source>
        <strain evidence="1 2">ATCC 4005</strain>
    </source>
</reference>
<accession>A0A4R5NT88</accession>
<evidence type="ECO:0000313" key="2">
    <source>
        <dbReference type="Proteomes" id="UP000295181"/>
    </source>
</evidence>
<dbReference type="AlphaFoldDB" id="A0A4R5NT88"/>
<dbReference type="SUPFAM" id="SSF143100">
    <property type="entry name" value="TTHA1013/TTHA0281-like"/>
    <property type="match status" value="1"/>
</dbReference>
<sequence length="136" mass="15129">MKDVKVVYPIIIIKDPNDKSVPYIVSIPNLGGYTQGTSIENSIEMGRDFIGLKVLDLIEDGGSVPKSVYSLPDTKPNELATLVDVNISAYRRQHDSHPVKKTVNIPNYLNEKGIESNLNFSQLLTKALEEKFGIKK</sequence>
<gene>
    <name evidence="1" type="ORF">C5L32_002094</name>
</gene>
<dbReference type="InterPro" id="IPR035069">
    <property type="entry name" value="TTHA1013/TTHA0281-like"/>
</dbReference>
<dbReference type="RefSeq" id="WP_013727115.1">
    <property type="nucleotide sequence ID" value="NZ_AZDM01000033.1"/>
</dbReference>
<protein>
    <recommendedName>
        <fullName evidence="3">HicB-like antitoxin of toxin-antitoxin system domain-containing protein</fullName>
    </recommendedName>
</protein>